<evidence type="ECO:0000256" key="1">
    <source>
        <dbReference type="ARBA" id="ARBA00004141"/>
    </source>
</evidence>
<dbReference type="InterPro" id="IPR050324">
    <property type="entry name" value="CDP-alcohol_PTase-I"/>
</dbReference>
<evidence type="ECO:0000256" key="2">
    <source>
        <dbReference type="ARBA" id="ARBA00022516"/>
    </source>
</evidence>
<comment type="caution">
    <text evidence="12">The sequence shown here is derived from an EMBL/GenBank/DDBJ whole genome shotgun (WGS) entry which is preliminary data.</text>
</comment>
<gene>
    <name evidence="12" type="ORF">M0R45_012948</name>
</gene>
<organism evidence="12 13">
    <name type="scientific">Rubus argutus</name>
    <name type="common">Southern blackberry</name>
    <dbReference type="NCBI Taxonomy" id="59490"/>
    <lineage>
        <taxon>Eukaryota</taxon>
        <taxon>Viridiplantae</taxon>
        <taxon>Streptophyta</taxon>
        <taxon>Embryophyta</taxon>
        <taxon>Tracheophyta</taxon>
        <taxon>Spermatophyta</taxon>
        <taxon>Magnoliopsida</taxon>
        <taxon>eudicotyledons</taxon>
        <taxon>Gunneridae</taxon>
        <taxon>Pentapetalae</taxon>
        <taxon>rosids</taxon>
        <taxon>fabids</taxon>
        <taxon>Rosales</taxon>
        <taxon>Rosaceae</taxon>
        <taxon>Rosoideae</taxon>
        <taxon>Rosoideae incertae sedis</taxon>
        <taxon>Rubus</taxon>
    </lineage>
</organism>
<keyword evidence="8" id="KW-0594">Phospholipid biosynthesis</keyword>
<dbReference type="Proteomes" id="UP001457282">
    <property type="component" value="Unassembled WGS sequence"/>
</dbReference>
<evidence type="ECO:0000256" key="6">
    <source>
        <dbReference type="ARBA" id="ARBA00023098"/>
    </source>
</evidence>
<keyword evidence="6" id="KW-0443">Lipid metabolism</keyword>
<evidence type="ECO:0000256" key="10">
    <source>
        <dbReference type="RuleBase" id="RU003750"/>
    </source>
</evidence>
<keyword evidence="4 11" id="KW-0812">Transmembrane</keyword>
<keyword evidence="9" id="KW-1208">Phospholipid metabolism</keyword>
<dbReference type="InterPro" id="IPR048254">
    <property type="entry name" value="CDP_ALCOHOL_P_TRANSF_CS"/>
</dbReference>
<dbReference type="PANTHER" id="PTHR14269">
    <property type="entry name" value="CDP-DIACYLGLYCEROL--GLYCEROL-3-PHOSPHATE 3-PHOSPHATIDYLTRANSFERASE-RELATED"/>
    <property type="match status" value="1"/>
</dbReference>
<dbReference type="PANTHER" id="PTHR14269:SF60">
    <property type="entry name" value="CARDIOLIPIN SYNTHASE (CMP-FORMING)"/>
    <property type="match status" value="1"/>
</dbReference>
<evidence type="ECO:0000256" key="11">
    <source>
        <dbReference type="SAM" id="Phobius"/>
    </source>
</evidence>
<comment type="similarity">
    <text evidence="10">Belongs to the CDP-alcohol phosphatidyltransferase class-I family.</text>
</comment>
<evidence type="ECO:0000313" key="12">
    <source>
        <dbReference type="EMBL" id="KAK9936086.1"/>
    </source>
</evidence>
<dbReference type="GO" id="GO:0005739">
    <property type="term" value="C:mitochondrion"/>
    <property type="evidence" value="ECO:0007669"/>
    <property type="project" value="TreeGrafter"/>
</dbReference>
<dbReference type="AlphaFoldDB" id="A0AAW1XIP9"/>
<keyword evidence="5 11" id="KW-1133">Transmembrane helix</keyword>
<dbReference type="InterPro" id="IPR043130">
    <property type="entry name" value="CDP-OH_PTrfase_TM_dom"/>
</dbReference>
<feature type="transmembrane region" description="Helical" evidence="11">
    <location>
        <begin position="84"/>
        <end position="102"/>
    </location>
</feature>
<proteinExistence type="inferred from homology"/>
<dbReference type="EMBL" id="JBEDUW010000003">
    <property type="protein sequence ID" value="KAK9936086.1"/>
    <property type="molecule type" value="Genomic_DNA"/>
</dbReference>
<dbReference type="PROSITE" id="PS00379">
    <property type="entry name" value="CDP_ALCOHOL_P_TRANSF"/>
    <property type="match status" value="1"/>
</dbReference>
<reference evidence="12 13" key="1">
    <citation type="journal article" date="2023" name="G3 (Bethesda)">
        <title>A chromosome-length genome assembly and annotation of blackberry (Rubus argutus, cv. 'Hillquist').</title>
        <authorList>
            <person name="Bruna T."/>
            <person name="Aryal R."/>
            <person name="Dudchenko O."/>
            <person name="Sargent D.J."/>
            <person name="Mead D."/>
            <person name="Buti M."/>
            <person name="Cavallini A."/>
            <person name="Hytonen T."/>
            <person name="Andres J."/>
            <person name="Pham M."/>
            <person name="Weisz D."/>
            <person name="Mascagni F."/>
            <person name="Usai G."/>
            <person name="Natali L."/>
            <person name="Bassil N."/>
            <person name="Fernandez G.E."/>
            <person name="Lomsadze A."/>
            <person name="Armour M."/>
            <person name="Olukolu B."/>
            <person name="Poorten T."/>
            <person name="Britton C."/>
            <person name="Davik J."/>
            <person name="Ashrafi H."/>
            <person name="Aiden E.L."/>
            <person name="Borodovsky M."/>
            <person name="Worthington M."/>
        </authorList>
    </citation>
    <scope>NUCLEOTIDE SEQUENCE [LARGE SCALE GENOMIC DNA]</scope>
    <source>
        <strain evidence="12">PI 553951</strain>
    </source>
</reference>
<dbReference type="Pfam" id="PF01066">
    <property type="entry name" value="CDP-OH_P_transf"/>
    <property type="match status" value="1"/>
</dbReference>
<evidence type="ECO:0000256" key="5">
    <source>
        <dbReference type="ARBA" id="ARBA00022989"/>
    </source>
</evidence>
<dbReference type="GO" id="GO:0016020">
    <property type="term" value="C:membrane"/>
    <property type="evidence" value="ECO:0007669"/>
    <property type="project" value="UniProtKB-SubCell"/>
</dbReference>
<keyword evidence="3 10" id="KW-0808">Transferase</keyword>
<evidence type="ECO:0000256" key="3">
    <source>
        <dbReference type="ARBA" id="ARBA00022679"/>
    </source>
</evidence>
<dbReference type="InterPro" id="IPR000462">
    <property type="entry name" value="CDP-OH_P_trans"/>
</dbReference>
<protein>
    <recommendedName>
        <fullName evidence="14">Cardiolipin synthase</fullName>
    </recommendedName>
</protein>
<dbReference type="GO" id="GO:0032049">
    <property type="term" value="P:cardiolipin biosynthetic process"/>
    <property type="evidence" value="ECO:0007669"/>
    <property type="project" value="TreeGrafter"/>
</dbReference>
<evidence type="ECO:0000256" key="7">
    <source>
        <dbReference type="ARBA" id="ARBA00023136"/>
    </source>
</evidence>
<evidence type="ECO:0000256" key="8">
    <source>
        <dbReference type="ARBA" id="ARBA00023209"/>
    </source>
</evidence>
<dbReference type="Gene3D" id="1.20.120.1760">
    <property type="match status" value="1"/>
</dbReference>
<keyword evidence="7 11" id="KW-0472">Membrane</keyword>
<accession>A0AAW1XIP9</accession>
<comment type="subcellular location">
    <subcellularLocation>
        <location evidence="1">Membrane</location>
        <topology evidence="1">Multi-pass membrane protein</topology>
    </subcellularLocation>
</comment>
<name>A0AAW1XIP9_RUBAR</name>
<keyword evidence="2" id="KW-0444">Lipid biosynthesis</keyword>
<evidence type="ECO:0000256" key="9">
    <source>
        <dbReference type="ARBA" id="ARBA00023264"/>
    </source>
</evidence>
<dbReference type="GO" id="GO:0043337">
    <property type="term" value="F:cardiolipin synthase (CMP-forming)"/>
    <property type="evidence" value="ECO:0007669"/>
    <property type="project" value="TreeGrafter"/>
</dbReference>
<evidence type="ECO:0000313" key="13">
    <source>
        <dbReference type="Proteomes" id="UP001457282"/>
    </source>
</evidence>
<evidence type="ECO:0008006" key="14">
    <source>
        <dbReference type="Google" id="ProtNLM"/>
    </source>
</evidence>
<keyword evidence="13" id="KW-1185">Reference proteome</keyword>
<evidence type="ECO:0000256" key="4">
    <source>
        <dbReference type="ARBA" id="ARBA00022692"/>
    </source>
</evidence>
<sequence length="111" mass="12219">MIINDWYSAAMVDLAVSGATDWLDGYMARRMKINSVVGPYLDPLADKVLIGCVALAMVPKDLLHRAVVRPVFSLRTTNPTELDAFHLSSFVLIITTLTGAFTNKTKYSISL</sequence>